<organism evidence="4 5">
    <name type="scientific">Eimeria maxima</name>
    <name type="common">Coccidian parasite</name>
    <dbReference type="NCBI Taxonomy" id="5804"/>
    <lineage>
        <taxon>Eukaryota</taxon>
        <taxon>Sar</taxon>
        <taxon>Alveolata</taxon>
        <taxon>Apicomplexa</taxon>
        <taxon>Conoidasida</taxon>
        <taxon>Coccidia</taxon>
        <taxon>Eucoccidiorida</taxon>
        <taxon>Eimeriorina</taxon>
        <taxon>Eimeriidae</taxon>
        <taxon>Eimeria</taxon>
    </lineage>
</organism>
<keyword evidence="5" id="KW-1185">Reference proteome</keyword>
<dbReference type="PANTHER" id="PTHR43333">
    <property type="entry name" value="2-HACID_DH_C DOMAIN-CONTAINING PROTEIN"/>
    <property type="match status" value="1"/>
</dbReference>
<dbReference type="GO" id="GO:0016491">
    <property type="term" value="F:oxidoreductase activity"/>
    <property type="evidence" value="ECO:0007669"/>
    <property type="project" value="UniProtKB-KW"/>
</dbReference>
<dbReference type="GeneID" id="25337240"/>
<dbReference type="Gene3D" id="3.40.50.720">
    <property type="entry name" value="NAD(P)-binding Rossmann-like Domain"/>
    <property type="match status" value="3"/>
</dbReference>
<evidence type="ECO:0000313" key="5">
    <source>
        <dbReference type="Proteomes" id="UP000030763"/>
    </source>
</evidence>
<dbReference type="InterPro" id="IPR006140">
    <property type="entry name" value="D-isomer_DH_NAD-bd"/>
</dbReference>
<evidence type="ECO:0000313" key="4">
    <source>
        <dbReference type="EMBL" id="CDJ60604.1"/>
    </source>
</evidence>
<dbReference type="SUPFAM" id="SSF51735">
    <property type="entry name" value="NAD(P)-binding Rossmann-fold domains"/>
    <property type="match status" value="1"/>
</dbReference>
<reference evidence="4" key="1">
    <citation type="submission" date="2013-10" db="EMBL/GenBank/DDBJ databases">
        <title>Genomic analysis of the causative agents of coccidiosis in chickens.</title>
        <authorList>
            <person name="Reid A.J."/>
            <person name="Blake D."/>
            <person name="Billington K."/>
            <person name="Browne H."/>
            <person name="Dunn M."/>
            <person name="Hung S."/>
            <person name="Kawahara F."/>
            <person name="Miranda-Saavedra D."/>
            <person name="Mourier T."/>
            <person name="Nagra H."/>
            <person name="Otto T.D."/>
            <person name="Rawlings N."/>
            <person name="Sanchez A."/>
            <person name="Sanders M."/>
            <person name="Subramaniam C."/>
            <person name="Tay Y."/>
            <person name="Dear P."/>
            <person name="Doerig C."/>
            <person name="Gruber A."/>
            <person name="Parkinson J."/>
            <person name="Shirley M."/>
            <person name="Wan K.L."/>
            <person name="Berriman M."/>
            <person name="Tomley F."/>
            <person name="Pain A."/>
        </authorList>
    </citation>
    <scope>NUCLEOTIDE SEQUENCE [LARGE SCALE GENOMIC DNA]</scope>
    <source>
        <strain evidence="4">Weybridge</strain>
    </source>
</reference>
<dbReference type="OrthoDB" id="415873at2759"/>
<dbReference type="GO" id="GO:0051287">
    <property type="term" value="F:NAD binding"/>
    <property type="evidence" value="ECO:0007669"/>
    <property type="project" value="InterPro"/>
</dbReference>
<dbReference type="InterPro" id="IPR036291">
    <property type="entry name" value="NAD(P)-bd_dom_sf"/>
</dbReference>
<protein>
    <recommendedName>
        <fullName evidence="3">D-isomer specific 2-hydroxyacid dehydrogenase NAD-binding domain-containing protein</fullName>
    </recommendedName>
</protein>
<dbReference type="AlphaFoldDB" id="U6MDU3"/>
<dbReference type="PANTHER" id="PTHR43333:SF1">
    <property type="entry name" value="D-ISOMER SPECIFIC 2-HYDROXYACID DEHYDROGENASE NAD-BINDING DOMAIN-CONTAINING PROTEIN"/>
    <property type="match status" value="1"/>
</dbReference>
<proteinExistence type="predicted"/>
<dbReference type="Pfam" id="PF02826">
    <property type="entry name" value="2-Hacid_dh_C"/>
    <property type="match status" value="1"/>
</dbReference>
<name>U6MDU3_EIMMA</name>
<evidence type="ECO:0000256" key="1">
    <source>
        <dbReference type="ARBA" id="ARBA00023002"/>
    </source>
</evidence>
<evidence type="ECO:0000259" key="3">
    <source>
        <dbReference type="Pfam" id="PF02826"/>
    </source>
</evidence>
<feature type="domain" description="D-isomer specific 2-hydroxyacid dehydrogenase NAD-binding" evidence="3">
    <location>
        <begin position="141"/>
        <end position="232"/>
    </location>
</feature>
<evidence type="ECO:0000256" key="2">
    <source>
        <dbReference type="ARBA" id="ARBA00023027"/>
    </source>
</evidence>
<dbReference type="VEuPathDB" id="ToxoDB:EMWEY_00032540"/>
<dbReference type="Proteomes" id="UP000030763">
    <property type="component" value="Unassembled WGS sequence"/>
</dbReference>
<sequence>MSRRCIIALTENKVDLSLFPVATVENSISSLPPPLSQVILPRFVQHVRENFPSFDVIPCCCIMDFKDKEEELNMAEIIFMIDAPPSLLSHLLPMAKNIKWIHSYLAGVDGLCNELRGLDGRKKCDLLEKVFGYSGGKEDLEVYRQSDFVVCTLPATAETKQCISYSQFNAMKKNAVFISIGRGSVVDEEALLHALHSGQIAGAALDVFNKEPLPVDSPLWSSPNLLLSSHNADFCDNFNAAATLRVFNANMIKYLRGASSNADMETPVDCNRGY</sequence>
<dbReference type="EMBL" id="HG721888">
    <property type="protein sequence ID" value="CDJ60604.1"/>
    <property type="molecule type" value="Genomic_DNA"/>
</dbReference>
<keyword evidence="2" id="KW-0520">NAD</keyword>
<accession>U6MDU3</accession>
<reference evidence="4" key="2">
    <citation type="submission" date="2013-10" db="EMBL/GenBank/DDBJ databases">
        <authorList>
            <person name="Aslett M."/>
        </authorList>
    </citation>
    <scope>NUCLEOTIDE SEQUENCE [LARGE SCALE GENOMIC DNA]</scope>
    <source>
        <strain evidence="4">Weybridge</strain>
    </source>
</reference>
<gene>
    <name evidence="4" type="ORF">EMWEY_00032540</name>
</gene>
<dbReference type="RefSeq" id="XP_013337254.1">
    <property type="nucleotide sequence ID" value="XM_013481800.1"/>
</dbReference>
<keyword evidence="1" id="KW-0560">Oxidoreductase</keyword>